<dbReference type="EMBL" id="JAKOGI010000032">
    <property type="protein sequence ID" value="KAJ8448080.1"/>
    <property type="molecule type" value="Genomic_DNA"/>
</dbReference>
<reference evidence="12" key="1">
    <citation type="submission" date="2022-04" db="EMBL/GenBank/DDBJ databases">
        <title>Carnegiea gigantea Genome sequencing and assembly v2.</title>
        <authorList>
            <person name="Copetti D."/>
            <person name="Sanderson M.J."/>
            <person name="Burquez A."/>
            <person name="Wojciechowski M.F."/>
        </authorList>
    </citation>
    <scope>NUCLEOTIDE SEQUENCE</scope>
    <source>
        <strain evidence="12">SGP5-SGP5p</strain>
        <tissue evidence="12">Aerial part</tissue>
    </source>
</reference>
<name>A0A9Q1QPZ7_9CARY</name>
<dbReference type="PROSITE" id="PS00344">
    <property type="entry name" value="GATA_ZN_FINGER_1"/>
    <property type="match status" value="1"/>
</dbReference>
<feature type="region of interest" description="Disordered" evidence="10">
    <location>
        <begin position="80"/>
        <end position="105"/>
    </location>
</feature>
<dbReference type="Gene3D" id="3.30.50.10">
    <property type="entry name" value="Erythroid Transcription Factor GATA-1, subunit A"/>
    <property type="match status" value="1"/>
</dbReference>
<evidence type="ECO:0000256" key="9">
    <source>
        <dbReference type="PROSITE-ProRule" id="PRU00094"/>
    </source>
</evidence>
<feature type="compositionally biased region" description="Polar residues" evidence="10">
    <location>
        <begin position="80"/>
        <end position="95"/>
    </location>
</feature>
<dbReference type="PANTHER" id="PTHR45658:SF143">
    <property type="entry name" value="GATA-TYPE DOMAIN-CONTAINING PROTEIN"/>
    <property type="match status" value="1"/>
</dbReference>
<evidence type="ECO:0000256" key="6">
    <source>
        <dbReference type="ARBA" id="ARBA00023125"/>
    </source>
</evidence>
<sequence>MDFCPNPPISLSKERRFPTHTTEEAPPTPNGGLSHLLPQQPIEGDENSEWLSVFVEDCFSSSGNYLLAPADEKQVITKASTQNPVETLKTQSPKNPTKKTGKKVRTRSIMKVKSHKIPSIFNLEDFITELDPDPDPDPPLLHQAHWLADSEPIFPIKQDPSSEKLDLCEEKLVDVAVELSLASEHYIEPKSEKKKKNVLKHRKCSHCQAEKTPLWRQGPLGKGTLCNACGVRWLKTGNLFPEYRPANSPTFVSNLHSNVLRKVLQMREAREASGASES</sequence>
<evidence type="ECO:0000256" key="5">
    <source>
        <dbReference type="ARBA" id="ARBA00023015"/>
    </source>
</evidence>
<comment type="similarity">
    <text evidence="1">Belongs to the type IV zinc-finger family. Class A subfamily.</text>
</comment>
<gene>
    <name evidence="12" type="ORF">Cgig2_031804</name>
</gene>
<organism evidence="12 13">
    <name type="scientific">Carnegiea gigantea</name>
    <dbReference type="NCBI Taxonomy" id="171969"/>
    <lineage>
        <taxon>Eukaryota</taxon>
        <taxon>Viridiplantae</taxon>
        <taxon>Streptophyta</taxon>
        <taxon>Embryophyta</taxon>
        <taxon>Tracheophyta</taxon>
        <taxon>Spermatophyta</taxon>
        <taxon>Magnoliopsida</taxon>
        <taxon>eudicotyledons</taxon>
        <taxon>Gunneridae</taxon>
        <taxon>Pentapetalae</taxon>
        <taxon>Caryophyllales</taxon>
        <taxon>Cactineae</taxon>
        <taxon>Cactaceae</taxon>
        <taxon>Cactoideae</taxon>
        <taxon>Echinocereeae</taxon>
        <taxon>Carnegiea</taxon>
    </lineage>
</organism>
<dbReference type="OrthoDB" id="2162994at2759"/>
<dbReference type="Pfam" id="PF00320">
    <property type="entry name" value="GATA"/>
    <property type="match status" value="1"/>
</dbReference>
<keyword evidence="13" id="KW-1185">Reference proteome</keyword>
<dbReference type="GO" id="GO:0006355">
    <property type="term" value="P:regulation of DNA-templated transcription"/>
    <property type="evidence" value="ECO:0007669"/>
    <property type="project" value="InterPro"/>
</dbReference>
<evidence type="ECO:0000256" key="2">
    <source>
        <dbReference type="ARBA" id="ARBA00022723"/>
    </source>
</evidence>
<dbReference type="PROSITE" id="PS50114">
    <property type="entry name" value="GATA_ZN_FINGER_2"/>
    <property type="match status" value="1"/>
</dbReference>
<keyword evidence="4" id="KW-0862">Zinc</keyword>
<dbReference type="Proteomes" id="UP001153076">
    <property type="component" value="Unassembled WGS sequence"/>
</dbReference>
<dbReference type="AlphaFoldDB" id="A0A9Q1QPZ7"/>
<feature type="region of interest" description="Disordered" evidence="10">
    <location>
        <begin position="1"/>
        <end position="41"/>
    </location>
</feature>
<dbReference type="SUPFAM" id="SSF57716">
    <property type="entry name" value="Glucocorticoid receptor-like (DNA-binding domain)"/>
    <property type="match status" value="1"/>
</dbReference>
<feature type="compositionally biased region" description="Basic residues" evidence="10">
    <location>
        <begin position="96"/>
        <end position="105"/>
    </location>
</feature>
<dbReference type="GO" id="GO:0030154">
    <property type="term" value="P:cell differentiation"/>
    <property type="evidence" value="ECO:0007669"/>
    <property type="project" value="TreeGrafter"/>
</dbReference>
<accession>A0A9Q1QPZ7</accession>
<proteinExistence type="inferred from homology"/>
<evidence type="ECO:0000256" key="1">
    <source>
        <dbReference type="ARBA" id="ARBA00005694"/>
    </source>
</evidence>
<evidence type="ECO:0000313" key="13">
    <source>
        <dbReference type="Proteomes" id="UP001153076"/>
    </source>
</evidence>
<feature type="compositionally biased region" description="Basic and acidic residues" evidence="10">
    <location>
        <begin position="12"/>
        <end position="23"/>
    </location>
</feature>
<protein>
    <recommendedName>
        <fullName evidence="11">GATA-type domain-containing protein</fullName>
    </recommendedName>
</protein>
<evidence type="ECO:0000256" key="7">
    <source>
        <dbReference type="ARBA" id="ARBA00023159"/>
    </source>
</evidence>
<keyword evidence="3 9" id="KW-0863">Zinc-finger</keyword>
<keyword evidence="6" id="KW-0238">DNA-binding</keyword>
<evidence type="ECO:0000313" key="12">
    <source>
        <dbReference type="EMBL" id="KAJ8448080.1"/>
    </source>
</evidence>
<evidence type="ECO:0000256" key="8">
    <source>
        <dbReference type="ARBA" id="ARBA00023163"/>
    </source>
</evidence>
<evidence type="ECO:0000259" key="11">
    <source>
        <dbReference type="PROSITE" id="PS50114"/>
    </source>
</evidence>
<dbReference type="InterPro" id="IPR051140">
    <property type="entry name" value="GATA_TF"/>
</dbReference>
<dbReference type="GO" id="GO:0043565">
    <property type="term" value="F:sequence-specific DNA binding"/>
    <property type="evidence" value="ECO:0007669"/>
    <property type="project" value="InterPro"/>
</dbReference>
<dbReference type="GO" id="GO:0008270">
    <property type="term" value="F:zinc ion binding"/>
    <property type="evidence" value="ECO:0007669"/>
    <property type="project" value="UniProtKB-KW"/>
</dbReference>
<keyword evidence="8" id="KW-0804">Transcription</keyword>
<comment type="caution">
    <text evidence="12">The sequence shown here is derived from an EMBL/GenBank/DDBJ whole genome shotgun (WGS) entry which is preliminary data.</text>
</comment>
<keyword evidence="2" id="KW-0479">Metal-binding</keyword>
<evidence type="ECO:0000256" key="3">
    <source>
        <dbReference type="ARBA" id="ARBA00022771"/>
    </source>
</evidence>
<evidence type="ECO:0000256" key="4">
    <source>
        <dbReference type="ARBA" id="ARBA00022833"/>
    </source>
</evidence>
<keyword evidence="7" id="KW-0010">Activator</keyword>
<evidence type="ECO:0000256" key="10">
    <source>
        <dbReference type="SAM" id="MobiDB-lite"/>
    </source>
</evidence>
<keyword evidence="5" id="KW-0805">Transcription regulation</keyword>
<feature type="domain" description="GATA-type" evidence="11">
    <location>
        <begin position="202"/>
        <end position="231"/>
    </location>
</feature>
<dbReference type="SMART" id="SM00401">
    <property type="entry name" value="ZnF_GATA"/>
    <property type="match status" value="1"/>
</dbReference>
<dbReference type="CDD" id="cd00202">
    <property type="entry name" value="ZnF_GATA"/>
    <property type="match status" value="1"/>
</dbReference>
<dbReference type="InterPro" id="IPR000679">
    <property type="entry name" value="Znf_GATA"/>
</dbReference>
<dbReference type="PANTHER" id="PTHR45658">
    <property type="entry name" value="GATA TRANSCRIPTION FACTOR"/>
    <property type="match status" value="1"/>
</dbReference>
<dbReference type="InterPro" id="IPR013088">
    <property type="entry name" value="Znf_NHR/GATA"/>
</dbReference>
<dbReference type="GO" id="GO:0005634">
    <property type="term" value="C:nucleus"/>
    <property type="evidence" value="ECO:0007669"/>
    <property type="project" value="TreeGrafter"/>
</dbReference>